<reference evidence="2 3" key="1">
    <citation type="submission" date="2020-09" db="EMBL/GenBank/DDBJ databases">
        <title>De no assembly of potato wild relative species, Solanum commersonii.</title>
        <authorList>
            <person name="Cho K."/>
        </authorList>
    </citation>
    <scope>NUCLEOTIDE SEQUENCE [LARGE SCALE GENOMIC DNA]</scope>
    <source>
        <strain evidence="2">LZ3.2</strain>
        <tissue evidence="2">Leaf</tissue>
    </source>
</reference>
<evidence type="ECO:0000313" key="2">
    <source>
        <dbReference type="EMBL" id="KAG5605811.1"/>
    </source>
</evidence>
<proteinExistence type="predicted"/>
<feature type="region of interest" description="Disordered" evidence="1">
    <location>
        <begin position="1"/>
        <end position="37"/>
    </location>
</feature>
<accession>A0A9J5YYQ4</accession>
<keyword evidence="3" id="KW-1185">Reference proteome</keyword>
<dbReference type="AlphaFoldDB" id="A0A9J5YYQ4"/>
<evidence type="ECO:0000256" key="1">
    <source>
        <dbReference type="SAM" id="MobiDB-lite"/>
    </source>
</evidence>
<dbReference type="EMBL" id="JACXVP010000005">
    <property type="protein sequence ID" value="KAG5605811.1"/>
    <property type="molecule type" value="Genomic_DNA"/>
</dbReference>
<protein>
    <submittedName>
        <fullName evidence="2">Uncharacterized protein</fullName>
    </submittedName>
</protein>
<sequence>MAKFGKFGRSLSILGQPHRRARLSSPKRFGDSTTGSASLSATRFDVLECDLPFLISLDLLQI</sequence>
<organism evidence="2 3">
    <name type="scientific">Solanum commersonii</name>
    <name type="common">Commerson's wild potato</name>
    <name type="synonym">Commerson's nightshade</name>
    <dbReference type="NCBI Taxonomy" id="4109"/>
    <lineage>
        <taxon>Eukaryota</taxon>
        <taxon>Viridiplantae</taxon>
        <taxon>Streptophyta</taxon>
        <taxon>Embryophyta</taxon>
        <taxon>Tracheophyta</taxon>
        <taxon>Spermatophyta</taxon>
        <taxon>Magnoliopsida</taxon>
        <taxon>eudicotyledons</taxon>
        <taxon>Gunneridae</taxon>
        <taxon>Pentapetalae</taxon>
        <taxon>asterids</taxon>
        <taxon>lamiids</taxon>
        <taxon>Solanales</taxon>
        <taxon>Solanaceae</taxon>
        <taxon>Solanoideae</taxon>
        <taxon>Solaneae</taxon>
        <taxon>Solanum</taxon>
    </lineage>
</organism>
<name>A0A9J5YYQ4_SOLCO</name>
<evidence type="ECO:0000313" key="3">
    <source>
        <dbReference type="Proteomes" id="UP000824120"/>
    </source>
</evidence>
<dbReference type="Proteomes" id="UP000824120">
    <property type="component" value="Chromosome 5"/>
</dbReference>
<comment type="caution">
    <text evidence="2">The sequence shown here is derived from an EMBL/GenBank/DDBJ whole genome shotgun (WGS) entry which is preliminary data.</text>
</comment>
<gene>
    <name evidence="2" type="ORF">H5410_027303</name>
</gene>